<gene>
    <name evidence="1" type="ORF">PYW08_011328</name>
</gene>
<reference evidence="1" key="1">
    <citation type="submission" date="2023-03" db="EMBL/GenBank/DDBJ databases">
        <title>Chromosome-level genomes of two armyworms, Mythimna separata and Mythimna loreyi, provide insights into the biosynthesis and reception of sex pheromones.</title>
        <authorList>
            <person name="Zhao H."/>
        </authorList>
    </citation>
    <scope>NUCLEOTIDE SEQUENCE</scope>
    <source>
        <strain evidence="1">BeijingLab</strain>
    </source>
</reference>
<dbReference type="Proteomes" id="UP001231649">
    <property type="component" value="Chromosome 29"/>
</dbReference>
<evidence type="ECO:0000313" key="1">
    <source>
        <dbReference type="EMBL" id="KAJ8707194.1"/>
    </source>
</evidence>
<proteinExistence type="predicted"/>
<dbReference type="EMBL" id="CM056805">
    <property type="protein sequence ID" value="KAJ8707194.1"/>
    <property type="molecule type" value="Genomic_DNA"/>
</dbReference>
<organism evidence="1 2">
    <name type="scientific">Mythimna loreyi</name>
    <dbReference type="NCBI Taxonomy" id="667449"/>
    <lineage>
        <taxon>Eukaryota</taxon>
        <taxon>Metazoa</taxon>
        <taxon>Ecdysozoa</taxon>
        <taxon>Arthropoda</taxon>
        <taxon>Hexapoda</taxon>
        <taxon>Insecta</taxon>
        <taxon>Pterygota</taxon>
        <taxon>Neoptera</taxon>
        <taxon>Endopterygota</taxon>
        <taxon>Lepidoptera</taxon>
        <taxon>Glossata</taxon>
        <taxon>Ditrysia</taxon>
        <taxon>Noctuoidea</taxon>
        <taxon>Noctuidae</taxon>
        <taxon>Noctuinae</taxon>
        <taxon>Hadenini</taxon>
        <taxon>Mythimna</taxon>
    </lineage>
</organism>
<protein>
    <submittedName>
        <fullName evidence="1">Uncharacterized protein</fullName>
    </submittedName>
</protein>
<accession>A0ACC2Q340</accession>
<comment type="caution">
    <text evidence="1">The sequence shown here is derived from an EMBL/GenBank/DDBJ whole genome shotgun (WGS) entry which is preliminary data.</text>
</comment>
<keyword evidence="2" id="KW-1185">Reference proteome</keyword>
<sequence>MSAKVILVLCAQALFIQTAFSSCLRRGAIAAPKLIAPGCAGKWANQGLIGDAIIGDVCAGKGLAALEIMPTSGGGFPVSSFSAIAPSGLSIASENAFEGALSVAGELPFVSAVALDAVLPSAGAGAVSYSCGNGATAIKSIAPSAAVYDAAGARGAAGAYGLGAGYGRGAAAIAPAALGLGYGSRGCGCGCH</sequence>
<name>A0ACC2Q340_9NEOP</name>
<evidence type="ECO:0000313" key="2">
    <source>
        <dbReference type="Proteomes" id="UP001231649"/>
    </source>
</evidence>